<evidence type="ECO:0000313" key="2">
    <source>
        <dbReference type="EMBL" id="KAK8029197.1"/>
    </source>
</evidence>
<evidence type="ECO:0000313" key="3">
    <source>
        <dbReference type="Proteomes" id="UP001396898"/>
    </source>
</evidence>
<feature type="region of interest" description="Disordered" evidence="1">
    <location>
        <begin position="105"/>
        <end position="126"/>
    </location>
</feature>
<organism evidence="2 3">
    <name type="scientific">Apiospora marii</name>
    <dbReference type="NCBI Taxonomy" id="335849"/>
    <lineage>
        <taxon>Eukaryota</taxon>
        <taxon>Fungi</taxon>
        <taxon>Dikarya</taxon>
        <taxon>Ascomycota</taxon>
        <taxon>Pezizomycotina</taxon>
        <taxon>Sordariomycetes</taxon>
        <taxon>Xylariomycetidae</taxon>
        <taxon>Amphisphaeriales</taxon>
        <taxon>Apiosporaceae</taxon>
        <taxon>Apiospora</taxon>
    </lineage>
</organism>
<keyword evidence="3" id="KW-1185">Reference proteome</keyword>
<feature type="compositionally biased region" description="Basic and acidic residues" evidence="1">
    <location>
        <begin position="15"/>
        <end position="29"/>
    </location>
</feature>
<evidence type="ECO:0000256" key="1">
    <source>
        <dbReference type="SAM" id="MobiDB-lite"/>
    </source>
</evidence>
<name>A0ABR1SBH4_9PEZI</name>
<accession>A0ABR1SBH4</accession>
<comment type="caution">
    <text evidence="2">The sequence shown here is derived from an EMBL/GenBank/DDBJ whole genome shotgun (WGS) entry which is preliminary data.</text>
</comment>
<feature type="region of interest" description="Disordered" evidence="1">
    <location>
        <begin position="156"/>
        <end position="244"/>
    </location>
</feature>
<protein>
    <submittedName>
        <fullName evidence="2">Uncharacterized protein</fullName>
    </submittedName>
</protein>
<feature type="compositionally biased region" description="Basic and acidic residues" evidence="1">
    <location>
        <begin position="220"/>
        <end position="229"/>
    </location>
</feature>
<feature type="compositionally biased region" description="Basic and acidic residues" evidence="1">
    <location>
        <begin position="105"/>
        <end position="115"/>
    </location>
</feature>
<sequence length="284" mass="31420">MSTTQEQPQVMIKGDANRGRSAPPERRSGGDGGPDTVETSGAPGLSHEEDEELAEIEKELVIARRIHGYCMTYFHHPPSEPGQKAIQRQKAHVEELSAEKKKLLEKSAARARADDASGNPRNLDRATRVGRDCAWRAWCSESIALSDLEDFVCSEHDGNSGHQGDDDDAEIKTHPDIDSDLDLEDIPLFGEDHNDKNGDNGNNGKDAVTGPSVKTRKRKWSDGTDDKRGSPNRKRQKAMEEATAWDSLSGPVKQILRVARALDTTSDDLEEAAYFFHRFDRSTS</sequence>
<dbReference type="Proteomes" id="UP001396898">
    <property type="component" value="Unassembled WGS sequence"/>
</dbReference>
<proteinExistence type="predicted"/>
<reference evidence="2 3" key="1">
    <citation type="submission" date="2023-01" db="EMBL/GenBank/DDBJ databases">
        <title>Analysis of 21 Apiospora genomes using comparative genomics revels a genus with tremendous synthesis potential of carbohydrate active enzymes and secondary metabolites.</title>
        <authorList>
            <person name="Sorensen T."/>
        </authorList>
    </citation>
    <scope>NUCLEOTIDE SEQUENCE [LARGE SCALE GENOMIC DNA]</scope>
    <source>
        <strain evidence="2 3">CBS 20057</strain>
    </source>
</reference>
<dbReference type="EMBL" id="JAQQWI010000007">
    <property type="protein sequence ID" value="KAK8029197.1"/>
    <property type="molecule type" value="Genomic_DNA"/>
</dbReference>
<gene>
    <name evidence="2" type="ORF">PG991_006253</name>
</gene>
<feature type="region of interest" description="Disordered" evidence="1">
    <location>
        <begin position="1"/>
        <end position="53"/>
    </location>
</feature>